<evidence type="ECO:0000313" key="5">
    <source>
        <dbReference type="Proteomes" id="UP000789396"/>
    </source>
</evidence>
<evidence type="ECO:0000256" key="2">
    <source>
        <dbReference type="ARBA" id="ARBA00022801"/>
    </source>
</evidence>
<feature type="non-terminal residue" evidence="4">
    <location>
        <position position="166"/>
    </location>
</feature>
<comment type="caution">
    <text evidence="4">The sequence shown here is derived from an EMBL/GenBank/DDBJ whole genome shotgun (WGS) entry which is preliminary data.</text>
</comment>
<dbReference type="EMBL" id="CAJVPZ010016464">
    <property type="protein sequence ID" value="CAG8673627.1"/>
    <property type="molecule type" value="Genomic_DNA"/>
</dbReference>
<dbReference type="Proteomes" id="UP000789396">
    <property type="component" value="Unassembled WGS sequence"/>
</dbReference>
<sequence>PTIEDDRVRYNVILKSKSDWDKHYEWLKNNLGRTIGKSTQSILSITNKNYVKDFSVDAFYGYTAWFTQEFASKKLKQRDEVAVVEKDFIMKTNYVVPRDVQNTIIPNRNLDRIDQADSVLDGEYEFPDTAVVSAVFLSVFDISALSGTSQAAPFVAGTLALIIAND</sequence>
<dbReference type="PROSITE" id="PS00138">
    <property type="entry name" value="SUBTILASE_SER"/>
    <property type="match status" value="1"/>
</dbReference>
<reference evidence="4" key="1">
    <citation type="submission" date="2021-06" db="EMBL/GenBank/DDBJ databases">
        <authorList>
            <person name="Kallberg Y."/>
            <person name="Tangrot J."/>
            <person name="Rosling A."/>
        </authorList>
    </citation>
    <scope>NUCLEOTIDE SEQUENCE</scope>
    <source>
        <strain evidence="4">IN212</strain>
    </source>
</reference>
<keyword evidence="1" id="KW-0645">Protease</keyword>
<dbReference type="Gene3D" id="3.40.50.200">
    <property type="entry name" value="Peptidase S8/S53 domain"/>
    <property type="match status" value="1"/>
</dbReference>
<keyword evidence="3" id="KW-0720">Serine protease</keyword>
<dbReference type="GO" id="GO:0006508">
    <property type="term" value="P:proteolysis"/>
    <property type="evidence" value="ECO:0007669"/>
    <property type="project" value="UniProtKB-KW"/>
</dbReference>
<accession>A0A9N9ED31</accession>
<protein>
    <submittedName>
        <fullName evidence="4">9175_t:CDS:1</fullName>
    </submittedName>
</protein>
<dbReference type="GO" id="GO:0004252">
    <property type="term" value="F:serine-type endopeptidase activity"/>
    <property type="evidence" value="ECO:0007669"/>
    <property type="project" value="InterPro"/>
</dbReference>
<keyword evidence="2" id="KW-0378">Hydrolase</keyword>
<dbReference type="OrthoDB" id="2393198at2759"/>
<evidence type="ECO:0000256" key="1">
    <source>
        <dbReference type="ARBA" id="ARBA00022670"/>
    </source>
</evidence>
<proteinExistence type="predicted"/>
<name>A0A9N9ED31_9GLOM</name>
<dbReference type="SUPFAM" id="SSF54897">
    <property type="entry name" value="Protease propeptides/inhibitors"/>
    <property type="match status" value="1"/>
</dbReference>
<dbReference type="InterPro" id="IPR023828">
    <property type="entry name" value="Peptidase_S8_Ser-AS"/>
</dbReference>
<dbReference type="SUPFAM" id="SSF52743">
    <property type="entry name" value="Subtilisin-like"/>
    <property type="match status" value="1"/>
</dbReference>
<evidence type="ECO:0000256" key="3">
    <source>
        <dbReference type="ARBA" id="ARBA00022825"/>
    </source>
</evidence>
<gene>
    <name evidence="4" type="ORF">RFULGI_LOCUS9327</name>
</gene>
<organism evidence="4 5">
    <name type="scientific">Racocetra fulgida</name>
    <dbReference type="NCBI Taxonomy" id="60492"/>
    <lineage>
        <taxon>Eukaryota</taxon>
        <taxon>Fungi</taxon>
        <taxon>Fungi incertae sedis</taxon>
        <taxon>Mucoromycota</taxon>
        <taxon>Glomeromycotina</taxon>
        <taxon>Glomeromycetes</taxon>
        <taxon>Diversisporales</taxon>
        <taxon>Gigasporaceae</taxon>
        <taxon>Racocetra</taxon>
    </lineage>
</organism>
<dbReference type="InterPro" id="IPR036852">
    <property type="entry name" value="Peptidase_S8/S53_dom_sf"/>
</dbReference>
<dbReference type="AlphaFoldDB" id="A0A9N9ED31"/>
<keyword evidence="5" id="KW-1185">Reference proteome</keyword>
<evidence type="ECO:0000313" key="4">
    <source>
        <dbReference type="EMBL" id="CAG8673627.1"/>
    </source>
</evidence>
<feature type="non-terminal residue" evidence="4">
    <location>
        <position position="1"/>
    </location>
</feature>